<gene>
    <name evidence="1" type="ORF">SAMN05216217_1129</name>
</gene>
<dbReference type="OrthoDB" id="7059632at2"/>
<dbReference type="EMBL" id="FOUI01000012">
    <property type="protein sequence ID" value="SFM69329.1"/>
    <property type="molecule type" value="Genomic_DNA"/>
</dbReference>
<evidence type="ECO:0000313" key="1">
    <source>
        <dbReference type="EMBL" id="SFM69329.1"/>
    </source>
</evidence>
<sequence>MICYPVDVKEIEVSAINDYWEMAPEKKTGYFYTVEEVNKKYQPMGARSISFLIKNTFLFVHNRFFFCEVCGCKSPVNNRMQLKGRILSVEGVICDDCRNRRLIEEFEASKKILADYKSSVFEARHYLDDLGFIETLAFLTISYGKKECEIVANSVDDLEITGLAGVDQDILMSLIKKKALVNISEVSEDVRKADHILHNQDFFPKSLNSRSGVMPRYNTLRPGVYLRPMNLGGGQVESIGSVVERKLKSIEVSSKEVMVVHDVIKGIQVDKLYRLIAYLAKDLRLPVRQSKVLATIVEHVATKYPPVNLFYTFRYIANGAIVEIHKGNYVPYIADKIFAKKLSSYIAFVEEKNLILDKALSIPIQFHISPFENVFSGFYLMHHLNWNKLSVSDVLAQWLDVVPLSEDAQRELFHDE</sequence>
<dbReference type="AlphaFoldDB" id="A0A1I4SY72"/>
<keyword evidence="2" id="KW-1185">Reference proteome</keyword>
<dbReference type="RefSeq" id="WP_093476825.1">
    <property type="nucleotide sequence ID" value="NZ_FOUI01000012.1"/>
</dbReference>
<dbReference type="Proteomes" id="UP000243629">
    <property type="component" value="Unassembled WGS sequence"/>
</dbReference>
<proteinExistence type="predicted"/>
<reference evidence="2" key="1">
    <citation type="submission" date="2016-10" db="EMBL/GenBank/DDBJ databases">
        <authorList>
            <person name="Varghese N."/>
            <person name="Submissions S."/>
        </authorList>
    </citation>
    <scope>NUCLEOTIDE SEQUENCE [LARGE SCALE GENOMIC DNA]</scope>
    <source>
        <strain evidence="2">DSM 24213</strain>
    </source>
</reference>
<protein>
    <submittedName>
        <fullName evidence="1">Uncharacterized protein</fullName>
    </submittedName>
</protein>
<name>A0A1I4SY72_9GAMM</name>
<evidence type="ECO:0000313" key="2">
    <source>
        <dbReference type="Proteomes" id="UP000243629"/>
    </source>
</evidence>
<accession>A0A1I4SY72</accession>
<organism evidence="1 2">
    <name type="scientific">Halopseudomonas yangmingensis</name>
    <dbReference type="NCBI Taxonomy" id="1720063"/>
    <lineage>
        <taxon>Bacteria</taxon>
        <taxon>Pseudomonadati</taxon>
        <taxon>Pseudomonadota</taxon>
        <taxon>Gammaproteobacteria</taxon>
        <taxon>Pseudomonadales</taxon>
        <taxon>Pseudomonadaceae</taxon>
        <taxon>Halopseudomonas</taxon>
    </lineage>
</organism>